<feature type="transmembrane region" description="Helical" evidence="7">
    <location>
        <begin position="244"/>
        <end position="264"/>
    </location>
</feature>
<dbReference type="EMBL" id="JACJVP010000047">
    <property type="protein sequence ID" value="MBB6674529.1"/>
    <property type="molecule type" value="Genomic_DNA"/>
</dbReference>
<evidence type="ECO:0000256" key="4">
    <source>
        <dbReference type="ARBA" id="ARBA00022692"/>
    </source>
</evidence>
<reference evidence="9 10" key="1">
    <citation type="submission" date="2020-08" db="EMBL/GenBank/DDBJ databases">
        <title>Cohnella phylogeny.</title>
        <authorList>
            <person name="Dunlap C."/>
        </authorList>
    </citation>
    <scope>NUCLEOTIDE SEQUENCE [LARGE SCALE GENOMIC DNA]</scope>
    <source>
        <strain evidence="9 10">DSM 28246</strain>
    </source>
</reference>
<evidence type="ECO:0000256" key="2">
    <source>
        <dbReference type="ARBA" id="ARBA00022448"/>
    </source>
</evidence>
<feature type="domain" description="ABC transmembrane type-1" evidence="8">
    <location>
        <begin position="74"/>
        <end position="265"/>
    </location>
</feature>
<evidence type="ECO:0000256" key="7">
    <source>
        <dbReference type="RuleBase" id="RU363032"/>
    </source>
</evidence>
<feature type="transmembrane region" description="Helical" evidence="7">
    <location>
        <begin position="186"/>
        <end position="208"/>
    </location>
</feature>
<dbReference type="GO" id="GO:0055085">
    <property type="term" value="P:transmembrane transport"/>
    <property type="evidence" value="ECO:0007669"/>
    <property type="project" value="InterPro"/>
</dbReference>
<dbReference type="PANTHER" id="PTHR43744:SF8">
    <property type="entry name" value="SN-GLYCEROL-3-PHOSPHATE TRANSPORT SYSTEM PERMEASE PROTEIN UGPE"/>
    <property type="match status" value="1"/>
</dbReference>
<keyword evidence="3" id="KW-1003">Cell membrane</keyword>
<dbReference type="Gene3D" id="1.10.3720.10">
    <property type="entry name" value="MetI-like"/>
    <property type="match status" value="1"/>
</dbReference>
<comment type="similarity">
    <text evidence="7">Belongs to the binding-protein-dependent transport system permease family.</text>
</comment>
<dbReference type="SUPFAM" id="SSF161098">
    <property type="entry name" value="MetI-like"/>
    <property type="match status" value="1"/>
</dbReference>
<feature type="transmembrane region" description="Helical" evidence="7">
    <location>
        <begin position="73"/>
        <end position="98"/>
    </location>
</feature>
<proteinExistence type="inferred from homology"/>
<evidence type="ECO:0000259" key="8">
    <source>
        <dbReference type="PROSITE" id="PS50928"/>
    </source>
</evidence>
<feature type="transmembrane region" description="Helical" evidence="7">
    <location>
        <begin position="110"/>
        <end position="133"/>
    </location>
</feature>
<keyword evidence="6 7" id="KW-0472">Membrane</keyword>
<dbReference type="Proteomes" id="UP000547209">
    <property type="component" value="Unassembled WGS sequence"/>
</dbReference>
<dbReference type="InterPro" id="IPR035906">
    <property type="entry name" value="MetI-like_sf"/>
</dbReference>
<dbReference type="PANTHER" id="PTHR43744">
    <property type="entry name" value="ABC TRANSPORTER PERMEASE PROTEIN MG189-RELATED-RELATED"/>
    <property type="match status" value="1"/>
</dbReference>
<gene>
    <name evidence="9" type="ORF">H7C19_27985</name>
</gene>
<evidence type="ECO:0000256" key="1">
    <source>
        <dbReference type="ARBA" id="ARBA00004651"/>
    </source>
</evidence>
<dbReference type="PROSITE" id="PS50928">
    <property type="entry name" value="ABC_TM1"/>
    <property type="match status" value="1"/>
</dbReference>
<dbReference type="InterPro" id="IPR000515">
    <property type="entry name" value="MetI-like"/>
</dbReference>
<dbReference type="AlphaFoldDB" id="A0A7X0VJB0"/>
<evidence type="ECO:0000256" key="5">
    <source>
        <dbReference type="ARBA" id="ARBA00022989"/>
    </source>
</evidence>
<comment type="subcellular location">
    <subcellularLocation>
        <location evidence="1 7">Cell membrane</location>
        <topology evidence="1 7">Multi-pass membrane protein</topology>
    </subcellularLocation>
</comment>
<keyword evidence="10" id="KW-1185">Reference proteome</keyword>
<protein>
    <submittedName>
        <fullName evidence="9">Carbohydrate ABC transporter permease</fullName>
    </submittedName>
</protein>
<sequence>MGNSNTVNRSPAPAFHYAVLIVIAFISLGPILWVLVGSFKTRSEIYSSAFSLPRSFGFANYTEAFRLVPIGKYFMNSLIVCTANTLLNILVVAAFSYILARFDFRMKNLLVAAIASVMLLPSQSLAVPIFTLLRSFHLLDTKTGLILIYAAFGIPVSFFILRSYYLSIPRSLEEAASIDGAGFLTTFLKIIVPLSLPGLVTAAILQFLSTWNEFFFALVLTSGDQARTVPIALSYYLGTFSNNYPALFAAVVLTILPPIAIFVFSQEKVVESLTAGAVKG</sequence>
<accession>A0A7X0VJB0</accession>
<dbReference type="CDD" id="cd06261">
    <property type="entry name" value="TM_PBP2"/>
    <property type="match status" value="1"/>
</dbReference>
<evidence type="ECO:0000313" key="10">
    <source>
        <dbReference type="Proteomes" id="UP000547209"/>
    </source>
</evidence>
<dbReference type="Pfam" id="PF00528">
    <property type="entry name" value="BPD_transp_1"/>
    <property type="match status" value="1"/>
</dbReference>
<name>A0A7X0VJB0_9BACL</name>
<keyword evidence="4 7" id="KW-0812">Transmembrane</keyword>
<organism evidence="9 10">
    <name type="scientific">Cohnella nanjingensis</name>
    <dbReference type="NCBI Taxonomy" id="1387779"/>
    <lineage>
        <taxon>Bacteria</taxon>
        <taxon>Bacillati</taxon>
        <taxon>Bacillota</taxon>
        <taxon>Bacilli</taxon>
        <taxon>Bacillales</taxon>
        <taxon>Paenibacillaceae</taxon>
        <taxon>Cohnella</taxon>
    </lineage>
</organism>
<feature type="transmembrane region" description="Helical" evidence="7">
    <location>
        <begin position="145"/>
        <end position="166"/>
    </location>
</feature>
<keyword evidence="5 7" id="KW-1133">Transmembrane helix</keyword>
<comment type="caution">
    <text evidence="9">The sequence shown here is derived from an EMBL/GenBank/DDBJ whole genome shotgun (WGS) entry which is preliminary data.</text>
</comment>
<keyword evidence="2 7" id="KW-0813">Transport</keyword>
<evidence type="ECO:0000313" key="9">
    <source>
        <dbReference type="EMBL" id="MBB6674529.1"/>
    </source>
</evidence>
<dbReference type="GO" id="GO:0005886">
    <property type="term" value="C:plasma membrane"/>
    <property type="evidence" value="ECO:0007669"/>
    <property type="project" value="UniProtKB-SubCell"/>
</dbReference>
<feature type="transmembrane region" description="Helical" evidence="7">
    <location>
        <begin position="14"/>
        <end position="36"/>
    </location>
</feature>
<evidence type="ECO:0000256" key="6">
    <source>
        <dbReference type="ARBA" id="ARBA00023136"/>
    </source>
</evidence>
<evidence type="ECO:0000256" key="3">
    <source>
        <dbReference type="ARBA" id="ARBA00022475"/>
    </source>
</evidence>